<reference evidence="3" key="1">
    <citation type="submission" date="2019-04" db="EMBL/GenBank/DDBJ databases">
        <title>Evolution of Biomass-Degrading Anaerobic Consortia Revealed by Metagenomics.</title>
        <authorList>
            <person name="Peng X."/>
        </authorList>
    </citation>
    <scope>NUCLEOTIDE SEQUENCE</scope>
    <source>
        <strain evidence="3">SIG240</strain>
    </source>
</reference>
<dbReference type="Proteomes" id="UP000761380">
    <property type="component" value="Unassembled WGS sequence"/>
</dbReference>
<gene>
    <name evidence="3" type="ORF">E7201_04345</name>
</gene>
<comment type="similarity">
    <text evidence="1">Belongs to the sulfatase family.</text>
</comment>
<dbReference type="EMBL" id="SVBY01000022">
    <property type="protein sequence ID" value="MBE6092394.1"/>
    <property type="molecule type" value="Genomic_DNA"/>
</dbReference>
<evidence type="ECO:0000256" key="1">
    <source>
        <dbReference type="ARBA" id="ARBA00008779"/>
    </source>
</evidence>
<comment type="caution">
    <text evidence="3">The sequence shown here is derived from an EMBL/GenBank/DDBJ whole genome shotgun (WGS) entry which is preliminary data.</text>
</comment>
<protein>
    <recommendedName>
        <fullName evidence="2">Sulfatase N-terminal domain-containing protein</fullName>
    </recommendedName>
</protein>
<dbReference type="AlphaFoldDB" id="A0A927ZXB5"/>
<dbReference type="InterPro" id="IPR017850">
    <property type="entry name" value="Alkaline_phosphatase_core_sf"/>
</dbReference>
<evidence type="ECO:0000313" key="4">
    <source>
        <dbReference type="Proteomes" id="UP000761380"/>
    </source>
</evidence>
<dbReference type="InterPro" id="IPR050738">
    <property type="entry name" value="Sulfatase"/>
</dbReference>
<dbReference type="PANTHER" id="PTHR42693">
    <property type="entry name" value="ARYLSULFATASE FAMILY MEMBER"/>
    <property type="match status" value="1"/>
</dbReference>
<dbReference type="Gene3D" id="3.40.720.10">
    <property type="entry name" value="Alkaline Phosphatase, subunit A"/>
    <property type="match status" value="1"/>
</dbReference>
<dbReference type="InterPro" id="IPR000917">
    <property type="entry name" value="Sulfatase_N"/>
</dbReference>
<proteinExistence type="inferred from homology"/>
<dbReference type="Pfam" id="PF00884">
    <property type="entry name" value="Sulfatase"/>
    <property type="match status" value="1"/>
</dbReference>
<sequence length="686" mass="78756">MDECISRFAQEQREACELYEVLLTLADSGLCDEDYLRGVGKLEDIAADKSLVPYLLARYHYTAENYNAADEWMKQALFYRPIEFTYWQFMLKICEKLGDKKRLYYFSTLLIDCGQNGGRLSVPLDDEEVLQIIGQASLNPTSVPFIKKIFYQDGKLISDGDNLAGSYLDTADKGQYRRFCGVYNSRGWINTRAYLASLLGDMHAVPHGYCEFPFDVMKCREERLVHMECPPGKACVLAIAAEKSYQRLNFTAEDITRHLEAGQWEFAFYRFEEGRTTIASESPFQIAEPVWLEHSPHRRKLVLNILADGLGWQVLKGQGYQAVPNIMKFFQEGVIFDNNFSVAEFTYPSLASIETGCYPYHTQIFNDNVPVHLPESFYTLSEQMKAKGYYCVNLMCDSAGMYNGVMRGFDRCVVNQITCHSYEAVNRCIEHLDAFRETDNYVFIHVSDSHPFNSNVQLAAHTQTALPWQERILEEYDNSVFKKKNTMNMTDNQYNIRQLDRNLGMLLAYVQEHYAEDEYVVNLYSDHGVSVYDSEPYLLSENQVGAALMMRGAGVPRLGLVEELTSVMDLYPLLGKVLGFAVPKYVDARLPKVMGGPGRQYAVSMSIFPGQTFKLCLRDSVYEFRLESAAQTEVSGRVNLSNFAAHIYRRNDRQEIMDKAIRERFMKEALRHMHSFVYFKEGEEAE</sequence>
<accession>A0A927ZXB5</accession>
<organism evidence="3 4">
    <name type="scientific">Selenomonas ruminantium</name>
    <dbReference type="NCBI Taxonomy" id="971"/>
    <lineage>
        <taxon>Bacteria</taxon>
        <taxon>Bacillati</taxon>
        <taxon>Bacillota</taxon>
        <taxon>Negativicutes</taxon>
        <taxon>Selenomonadales</taxon>
        <taxon>Selenomonadaceae</taxon>
        <taxon>Selenomonas</taxon>
    </lineage>
</organism>
<dbReference type="PANTHER" id="PTHR42693:SF33">
    <property type="entry name" value="ARYLSULFATASE"/>
    <property type="match status" value="1"/>
</dbReference>
<dbReference type="SUPFAM" id="SSF53649">
    <property type="entry name" value="Alkaline phosphatase-like"/>
    <property type="match status" value="1"/>
</dbReference>
<name>A0A927ZXB5_SELRU</name>
<evidence type="ECO:0000259" key="2">
    <source>
        <dbReference type="Pfam" id="PF00884"/>
    </source>
</evidence>
<dbReference type="GO" id="GO:0004065">
    <property type="term" value="F:arylsulfatase activity"/>
    <property type="evidence" value="ECO:0007669"/>
    <property type="project" value="TreeGrafter"/>
</dbReference>
<evidence type="ECO:0000313" key="3">
    <source>
        <dbReference type="EMBL" id="MBE6092394.1"/>
    </source>
</evidence>
<feature type="domain" description="Sulfatase N-terminal" evidence="2">
    <location>
        <begin position="301"/>
        <end position="579"/>
    </location>
</feature>